<evidence type="ECO:0000259" key="4">
    <source>
        <dbReference type="SMART" id="SM00223"/>
    </source>
</evidence>
<reference evidence="5" key="1">
    <citation type="journal article" date="2021" name="J Fungi (Basel)">
        <title>Virulence traits and population genomics of the black yeast Aureobasidium melanogenum.</title>
        <authorList>
            <person name="Cernosa A."/>
            <person name="Sun X."/>
            <person name="Gostincar C."/>
            <person name="Fang C."/>
            <person name="Gunde-Cimerman N."/>
            <person name="Song Z."/>
        </authorList>
    </citation>
    <scope>NUCLEOTIDE SEQUENCE</scope>
    <source>
        <strain evidence="6">EXF-8016</strain>
        <strain evidence="5">EXF-9911</strain>
    </source>
</reference>
<dbReference type="SMART" id="SM00223">
    <property type="entry name" value="APPLE"/>
    <property type="match status" value="1"/>
</dbReference>
<gene>
    <name evidence="5" type="ORF">KCU76_g8739</name>
    <name evidence="6" type="ORF">KCV03_g9819</name>
</gene>
<protein>
    <recommendedName>
        <fullName evidence="4">Apple domain-containing protein</fullName>
    </recommendedName>
</protein>
<reference evidence="5" key="2">
    <citation type="submission" date="2021-08" db="EMBL/GenBank/DDBJ databases">
        <authorList>
            <person name="Gostincar C."/>
            <person name="Sun X."/>
            <person name="Song Z."/>
            <person name="Gunde-Cimerman N."/>
        </authorList>
    </citation>
    <scope>NUCLEOTIDE SEQUENCE</scope>
    <source>
        <strain evidence="6">EXF-8016</strain>
        <strain evidence="5">EXF-9911</strain>
    </source>
</reference>
<comment type="caution">
    <text evidence="5">The sequence shown here is derived from an EMBL/GenBank/DDBJ whole genome shotgun (WGS) entry which is preliminary data.</text>
</comment>
<evidence type="ECO:0000256" key="1">
    <source>
        <dbReference type="ARBA" id="ARBA00022737"/>
    </source>
</evidence>
<dbReference type="Gene3D" id="3.50.4.10">
    <property type="entry name" value="Hepatocyte Growth Factor"/>
    <property type="match status" value="1"/>
</dbReference>
<accession>A0A9P8EGR9</accession>
<dbReference type="Proteomes" id="UP000779574">
    <property type="component" value="Unassembled WGS sequence"/>
</dbReference>
<evidence type="ECO:0000313" key="5">
    <source>
        <dbReference type="EMBL" id="KAG9689621.1"/>
    </source>
</evidence>
<organism evidence="5 7">
    <name type="scientific">Aureobasidium melanogenum</name>
    <name type="common">Aureobasidium pullulans var. melanogenum</name>
    <dbReference type="NCBI Taxonomy" id="46634"/>
    <lineage>
        <taxon>Eukaryota</taxon>
        <taxon>Fungi</taxon>
        <taxon>Dikarya</taxon>
        <taxon>Ascomycota</taxon>
        <taxon>Pezizomycotina</taxon>
        <taxon>Dothideomycetes</taxon>
        <taxon>Dothideomycetidae</taxon>
        <taxon>Dothideales</taxon>
        <taxon>Saccotheciaceae</taxon>
        <taxon>Aureobasidium</taxon>
    </lineage>
</organism>
<keyword evidence="1" id="KW-0677">Repeat</keyword>
<keyword evidence="2" id="KW-1015">Disulfide bond</keyword>
<proteinExistence type="predicted"/>
<dbReference type="PANTHER" id="PTHR36578:SF1">
    <property type="entry name" value="APPLE DOMAIN-CONTAINING PROTEIN"/>
    <property type="match status" value="1"/>
</dbReference>
<dbReference type="EMBL" id="JAHFXF010000344">
    <property type="protein sequence ID" value="KAG9689621.1"/>
    <property type="molecule type" value="Genomic_DNA"/>
</dbReference>
<name>A0A9P8EGR9_AURME</name>
<dbReference type="AlphaFoldDB" id="A0A9P8EGR9"/>
<dbReference type="InterPro" id="IPR003609">
    <property type="entry name" value="Pan_app"/>
</dbReference>
<evidence type="ECO:0000313" key="6">
    <source>
        <dbReference type="EMBL" id="KAH0211091.1"/>
    </source>
</evidence>
<keyword evidence="3" id="KW-0732">Signal</keyword>
<dbReference type="Proteomes" id="UP000767238">
    <property type="component" value="Unassembled WGS sequence"/>
</dbReference>
<dbReference type="GO" id="GO:0005576">
    <property type="term" value="C:extracellular region"/>
    <property type="evidence" value="ECO:0007669"/>
    <property type="project" value="InterPro"/>
</dbReference>
<sequence>MRRAIAVLAACASFANAQIATTSIDIDAISVAVPTSVFVLPVVYVTADNAPPVTATTLAVTATASSDPSATSIFDSEQDVSVAISSASVLATASATAEVQRRDATICIAQPTGINYNSSPDTPAAFASDIYYNAVASANSAAAPTGYVQSFAGLTASNSAENYMGFTLLTSYDVPTCAQKCSAMAGCNGFNIYFERDPIKNPDDVSCANPASTINVKCVFWGGAVTSDNAKNFGQWRNQFQVLIAGSNGYIASAYAAALASGKASSTSVAPTSQETDSLGYTYDIYSGYDSSQGSYANAQASNSYKDCEIACDADISCKAFTYVGGVKGVGSGTCWLKSQLGNPTPGASNVLSGKKIGKISTPTTAPTTTASYANVITATQCASPKAYYIQVDNSGTAVDGTVMLNGRKAGSNEWVYYRAPASSTSLSAMVPQPFTFDRSTGTLTSYWNTQEQLQVYPVWSPDTRAGYLASMNLYCPVLTCTMKNNQLVNCGSIVKGAFLAGLQIEGNDPQAPHMLRAAGGYSYNSANMYNATFSLIPACNV</sequence>
<dbReference type="PANTHER" id="PTHR36578">
    <property type="entry name" value="CHROMOSOME 15, WHOLE GENOME SHOTGUN SEQUENCE"/>
    <property type="match status" value="1"/>
</dbReference>
<dbReference type="InterPro" id="IPR000177">
    <property type="entry name" value="Apple"/>
</dbReference>
<evidence type="ECO:0000256" key="2">
    <source>
        <dbReference type="ARBA" id="ARBA00023157"/>
    </source>
</evidence>
<feature type="non-terminal residue" evidence="5">
    <location>
        <position position="542"/>
    </location>
</feature>
<feature type="domain" description="Apple" evidence="4">
    <location>
        <begin position="284"/>
        <end position="358"/>
    </location>
</feature>
<evidence type="ECO:0000313" key="7">
    <source>
        <dbReference type="Proteomes" id="UP000779574"/>
    </source>
</evidence>
<evidence type="ECO:0000256" key="3">
    <source>
        <dbReference type="SAM" id="SignalP"/>
    </source>
</evidence>
<dbReference type="Pfam" id="PF14295">
    <property type="entry name" value="PAN_4"/>
    <property type="match status" value="2"/>
</dbReference>
<dbReference type="GO" id="GO:0006508">
    <property type="term" value="P:proteolysis"/>
    <property type="evidence" value="ECO:0007669"/>
    <property type="project" value="InterPro"/>
</dbReference>
<feature type="signal peptide" evidence="3">
    <location>
        <begin position="1"/>
        <end position="17"/>
    </location>
</feature>
<dbReference type="EMBL" id="JAHFYH010000146">
    <property type="protein sequence ID" value="KAH0211091.1"/>
    <property type="molecule type" value="Genomic_DNA"/>
</dbReference>
<feature type="chain" id="PRO_5043273422" description="Apple domain-containing protein" evidence="3">
    <location>
        <begin position="18"/>
        <end position="542"/>
    </location>
</feature>